<gene>
    <name evidence="1" type="ORF">Fot_41717</name>
</gene>
<name>A0ABD1RJ42_9LAMI</name>
<dbReference type="EMBL" id="JBFOLJ010000012">
    <property type="protein sequence ID" value="KAL2488425.1"/>
    <property type="molecule type" value="Genomic_DNA"/>
</dbReference>
<organism evidence="1 2">
    <name type="scientific">Forsythia ovata</name>
    <dbReference type="NCBI Taxonomy" id="205694"/>
    <lineage>
        <taxon>Eukaryota</taxon>
        <taxon>Viridiplantae</taxon>
        <taxon>Streptophyta</taxon>
        <taxon>Embryophyta</taxon>
        <taxon>Tracheophyta</taxon>
        <taxon>Spermatophyta</taxon>
        <taxon>Magnoliopsida</taxon>
        <taxon>eudicotyledons</taxon>
        <taxon>Gunneridae</taxon>
        <taxon>Pentapetalae</taxon>
        <taxon>asterids</taxon>
        <taxon>lamiids</taxon>
        <taxon>Lamiales</taxon>
        <taxon>Oleaceae</taxon>
        <taxon>Forsythieae</taxon>
        <taxon>Forsythia</taxon>
    </lineage>
</organism>
<evidence type="ECO:0000313" key="2">
    <source>
        <dbReference type="Proteomes" id="UP001604277"/>
    </source>
</evidence>
<sequence length="152" mass="17220">MAYIVLIIFVVGDYSDFSWRLIPWFQSCAAGSTTCFGCHIKTHDDSIPKFQQFIVMSSSGMQKERVVDENMYVLSTNGSVLFEPLAKPWPHIRPRCFVLEAEVTISLRRLTLEKARKEDGETVCGPATQPTPSNDVHYKNAWNAFDVGDVNR</sequence>
<dbReference type="AlphaFoldDB" id="A0ABD1RJ42"/>
<keyword evidence="2" id="KW-1185">Reference proteome</keyword>
<comment type="caution">
    <text evidence="1">The sequence shown here is derived from an EMBL/GenBank/DDBJ whole genome shotgun (WGS) entry which is preliminary data.</text>
</comment>
<proteinExistence type="predicted"/>
<evidence type="ECO:0000313" key="1">
    <source>
        <dbReference type="EMBL" id="KAL2488425.1"/>
    </source>
</evidence>
<accession>A0ABD1RJ42</accession>
<protein>
    <submittedName>
        <fullName evidence="1">Bifunctional methylthioribulose-1-phosphate dehydratase/enolase-phosphatase E1</fullName>
    </submittedName>
</protein>
<reference evidence="2" key="1">
    <citation type="submission" date="2024-07" db="EMBL/GenBank/DDBJ databases">
        <title>Two chromosome-level genome assemblies of Korean endemic species Abeliophyllum distichum and Forsythia ovata (Oleaceae).</title>
        <authorList>
            <person name="Jang H."/>
        </authorList>
    </citation>
    <scope>NUCLEOTIDE SEQUENCE [LARGE SCALE GENOMIC DNA]</scope>
</reference>
<dbReference type="Proteomes" id="UP001604277">
    <property type="component" value="Unassembled WGS sequence"/>
</dbReference>